<dbReference type="Proteomes" id="UP000770661">
    <property type="component" value="Unassembled WGS sequence"/>
</dbReference>
<evidence type="ECO:0000313" key="2">
    <source>
        <dbReference type="EMBL" id="KAG0717845.1"/>
    </source>
</evidence>
<proteinExistence type="predicted"/>
<dbReference type="InterPro" id="IPR012677">
    <property type="entry name" value="Nucleotide-bd_a/b_plait_sf"/>
</dbReference>
<feature type="compositionally biased region" description="Basic and acidic residues" evidence="1">
    <location>
        <begin position="124"/>
        <end position="136"/>
    </location>
</feature>
<feature type="region of interest" description="Disordered" evidence="1">
    <location>
        <begin position="95"/>
        <end position="155"/>
    </location>
</feature>
<evidence type="ECO:0000256" key="1">
    <source>
        <dbReference type="SAM" id="MobiDB-lite"/>
    </source>
</evidence>
<dbReference type="AlphaFoldDB" id="A0A8J4YAJ4"/>
<dbReference type="Gene3D" id="3.30.70.330">
    <property type="match status" value="1"/>
</dbReference>
<sequence length="190" mass="20926">MMIEEATVEVTELTEATVEVTEVTEATEQCLVAVGLVAAEVTSGTTTREESSEAAVQEPAGCGRAAGMKSAGTGCLTIQDLYSCNPVILSLYPNGHWRGGRRGGGRGGGPRRSHYKDDDTEMSGPREKNRRQDQYKRRGGRPHHHMNHANNRMGWHKMMIRDGGNLDRQEVMEGIRSLVHEPFIPILVRS</sequence>
<name>A0A8J4YAJ4_CHIOP</name>
<protein>
    <submittedName>
        <fullName evidence="2">Uncharacterized protein</fullName>
    </submittedName>
</protein>
<evidence type="ECO:0000313" key="3">
    <source>
        <dbReference type="Proteomes" id="UP000770661"/>
    </source>
</evidence>
<organism evidence="2 3">
    <name type="scientific">Chionoecetes opilio</name>
    <name type="common">Atlantic snow crab</name>
    <name type="synonym">Cancer opilio</name>
    <dbReference type="NCBI Taxonomy" id="41210"/>
    <lineage>
        <taxon>Eukaryota</taxon>
        <taxon>Metazoa</taxon>
        <taxon>Ecdysozoa</taxon>
        <taxon>Arthropoda</taxon>
        <taxon>Crustacea</taxon>
        <taxon>Multicrustacea</taxon>
        <taxon>Malacostraca</taxon>
        <taxon>Eumalacostraca</taxon>
        <taxon>Eucarida</taxon>
        <taxon>Decapoda</taxon>
        <taxon>Pleocyemata</taxon>
        <taxon>Brachyura</taxon>
        <taxon>Eubrachyura</taxon>
        <taxon>Majoidea</taxon>
        <taxon>Majidae</taxon>
        <taxon>Chionoecetes</taxon>
    </lineage>
</organism>
<dbReference type="EMBL" id="JACEEZ010017003">
    <property type="protein sequence ID" value="KAG0717845.1"/>
    <property type="molecule type" value="Genomic_DNA"/>
</dbReference>
<gene>
    <name evidence="2" type="ORF">GWK47_000828</name>
</gene>
<feature type="compositionally biased region" description="Basic residues" evidence="1">
    <location>
        <begin position="98"/>
        <end position="114"/>
    </location>
</feature>
<feature type="compositionally biased region" description="Basic residues" evidence="1">
    <location>
        <begin position="137"/>
        <end position="147"/>
    </location>
</feature>
<feature type="region of interest" description="Disordered" evidence="1">
    <location>
        <begin position="44"/>
        <end position="69"/>
    </location>
</feature>
<reference evidence="2" key="1">
    <citation type="submission" date="2020-07" db="EMBL/GenBank/DDBJ databases">
        <title>The High-quality genome of the commercially important snow crab, Chionoecetes opilio.</title>
        <authorList>
            <person name="Jeong J.-H."/>
            <person name="Ryu S."/>
        </authorList>
    </citation>
    <scope>NUCLEOTIDE SEQUENCE</scope>
    <source>
        <strain evidence="2">MADBK_172401_WGS</strain>
        <tissue evidence="2">Digestive gland</tissue>
    </source>
</reference>
<accession>A0A8J4YAJ4</accession>
<comment type="caution">
    <text evidence="2">The sequence shown here is derived from an EMBL/GenBank/DDBJ whole genome shotgun (WGS) entry which is preliminary data.</text>
</comment>
<keyword evidence="3" id="KW-1185">Reference proteome</keyword>